<dbReference type="Pfam" id="PF00353">
    <property type="entry name" value="HemolysinCabind"/>
    <property type="match status" value="4"/>
</dbReference>
<dbReference type="InterPro" id="IPR001087">
    <property type="entry name" value="GDSL"/>
</dbReference>
<dbReference type="SUPFAM" id="SSF52266">
    <property type="entry name" value="SGNH hydrolase"/>
    <property type="match status" value="1"/>
</dbReference>
<dbReference type="InterPro" id="IPR018511">
    <property type="entry name" value="Hemolysin-typ_Ca-bd_CS"/>
</dbReference>
<comment type="subcellular location">
    <subcellularLocation>
        <location evidence="1">Secreted</location>
    </subcellularLocation>
</comment>
<dbReference type="EMBL" id="CP040760">
    <property type="protein sequence ID" value="QDA35885.1"/>
    <property type="molecule type" value="Genomic_DNA"/>
</dbReference>
<geneLocation type="plasmid" evidence="3 4">
    <name>unnamed6</name>
</geneLocation>
<dbReference type="PANTHER" id="PTHR38340">
    <property type="entry name" value="S-LAYER PROTEIN"/>
    <property type="match status" value="1"/>
</dbReference>
<dbReference type="GO" id="GO:0005576">
    <property type="term" value="C:extracellular region"/>
    <property type="evidence" value="ECO:0007669"/>
    <property type="project" value="UniProtKB-SubCell"/>
</dbReference>
<dbReference type="Proteomes" id="UP000296374">
    <property type="component" value="Plasmid unnamed6"/>
</dbReference>
<dbReference type="InterPro" id="IPR011049">
    <property type="entry name" value="Serralysin-like_metalloprot_C"/>
</dbReference>
<gene>
    <name evidence="3" type="ORF">E4191_17190</name>
</gene>
<dbReference type="InterPro" id="IPR036514">
    <property type="entry name" value="SGNH_hydro_sf"/>
</dbReference>
<evidence type="ECO:0000313" key="3">
    <source>
        <dbReference type="EMBL" id="QDA35885.1"/>
    </source>
</evidence>
<dbReference type="SUPFAM" id="SSF51120">
    <property type="entry name" value="beta-Roll"/>
    <property type="match status" value="1"/>
</dbReference>
<dbReference type="RefSeq" id="WP_139615699.1">
    <property type="nucleotide sequence ID" value="NZ_CP040760.1"/>
</dbReference>
<evidence type="ECO:0000313" key="4">
    <source>
        <dbReference type="Proteomes" id="UP000296374"/>
    </source>
</evidence>
<evidence type="ECO:0000256" key="2">
    <source>
        <dbReference type="ARBA" id="ARBA00022525"/>
    </source>
</evidence>
<dbReference type="Gene3D" id="2.150.10.10">
    <property type="entry name" value="Serralysin-like metalloprotease, C-terminal"/>
    <property type="match status" value="1"/>
</dbReference>
<dbReference type="InterPro" id="IPR001343">
    <property type="entry name" value="Hemolysn_Ca-bd"/>
</dbReference>
<dbReference type="PANTHER" id="PTHR38340:SF1">
    <property type="entry name" value="S-LAYER PROTEIN"/>
    <property type="match status" value="1"/>
</dbReference>
<dbReference type="GO" id="GO:0016788">
    <property type="term" value="F:hydrolase activity, acting on ester bonds"/>
    <property type="evidence" value="ECO:0007669"/>
    <property type="project" value="InterPro"/>
</dbReference>
<accession>A0A4Y5SSV8</accession>
<dbReference type="AlphaFoldDB" id="A0A4Y5SSV8"/>
<dbReference type="InterPro" id="IPR050557">
    <property type="entry name" value="RTX_toxin/Mannuronan_C5-epim"/>
</dbReference>
<dbReference type="Pfam" id="PF00657">
    <property type="entry name" value="Lipase_GDSL"/>
    <property type="match status" value="1"/>
</dbReference>
<dbReference type="CDD" id="cd01846">
    <property type="entry name" value="fatty_acyltransferase_like"/>
    <property type="match status" value="1"/>
</dbReference>
<dbReference type="Gene3D" id="3.40.50.1110">
    <property type="entry name" value="SGNH hydrolase"/>
    <property type="match status" value="1"/>
</dbReference>
<dbReference type="PROSITE" id="PS00330">
    <property type="entry name" value="HEMOLYSIN_CALCIUM"/>
    <property type="match status" value="1"/>
</dbReference>
<evidence type="ECO:0000256" key="1">
    <source>
        <dbReference type="ARBA" id="ARBA00004613"/>
    </source>
</evidence>
<keyword evidence="3" id="KW-0614">Plasmid</keyword>
<dbReference type="PRINTS" id="PR00313">
    <property type="entry name" value="CABNDNGRPT"/>
</dbReference>
<sequence>MSIRVPSELRGPIHFFGDSLTDDGNLYALARDLVAAPALEAYVGTGGRLSNGPTYAEHIAGLLGLPEAGNYALAGAEAGGSQTLGDLLVELGFGNAMLVPETDPRLDLDTNLGGQVDRFAADMAGVPLGSATGFILAGSNDFFNIASPLDAPAILGRAVQDTLSAAAELLGLGVEKVVISTIPVPSFFPAFGPMSPALGQINALSDAHSAALAQGVGALQEQGLNVRLLDMRPISEAIMEDPTGFGLIAPYGLTLETGDADVLARYDEDQVAFWNPLHPTAATHGVLGAYTSFALEHESVSLTSGADRVATGKGRDLVLGLGGDDAIWLGSSDDLAFGGSGEDTILAGHGDDLVAGGSQDDILLGQRGDDVLAGSEGSDWLFGGSGRDVLIDGLGSDRAYGGSGADQFVFIEAELIGGTTGADTDVFVGGSGHDTLWLVLGTSTAAKFGDDLTGPAPCEALARLGIEAAGIEEIRIIEERSGPSVLSQQAWYNHADLWGLV</sequence>
<name>A0A4Y5SSV8_9RHOB</name>
<proteinExistence type="predicted"/>
<organism evidence="3 4">
    <name type="scientific">Paracoccus liaowanqingii</name>
    <dbReference type="NCBI Taxonomy" id="2560053"/>
    <lineage>
        <taxon>Bacteria</taxon>
        <taxon>Pseudomonadati</taxon>
        <taxon>Pseudomonadota</taxon>
        <taxon>Alphaproteobacteria</taxon>
        <taxon>Rhodobacterales</taxon>
        <taxon>Paracoccaceae</taxon>
        <taxon>Paracoccus</taxon>
    </lineage>
</organism>
<dbReference type="KEGG" id="plia:E4191_17190"/>
<reference evidence="4" key="1">
    <citation type="submission" date="2019-05" db="EMBL/GenBank/DDBJ databases">
        <title>Tamlana fucoidanivorans sp. nov., isolated from the surface of algae collected from Fujian province in China.</title>
        <authorList>
            <person name="Li J."/>
        </authorList>
    </citation>
    <scope>NUCLEOTIDE SEQUENCE [LARGE SCALE GENOMIC DNA]</scope>
    <source>
        <strain evidence="4">2251</strain>
        <plasmid evidence="4">unnamed6</plasmid>
    </source>
</reference>
<dbReference type="GO" id="GO:0005509">
    <property type="term" value="F:calcium ion binding"/>
    <property type="evidence" value="ECO:0007669"/>
    <property type="project" value="InterPro"/>
</dbReference>
<protein>
    <submittedName>
        <fullName evidence="3">Uncharacterized protein</fullName>
    </submittedName>
</protein>
<keyword evidence="2" id="KW-0964">Secreted</keyword>